<dbReference type="SUPFAM" id="SSF89360">
    <property type="entry name" value="HesB-like domain"/>
    <property type="match status" value="1"/>
</dbReference>
<protein>
    <submittedName>
        <fullName evidence="2">Fe-S cluster assembly protein HesB</fullName>
    </submittedName>
</protein>
<proteinExistence type="predicted"/>
<feature type="domain" description="Core" evidence="1">
    <location>
        <begin position="1"/>
        <end position="74"/>
    </location>
</feature>
<dbReference type="InterPro" id="IPR000361">
    <property type="entry name" value="ATAP_core_dom"/>
</dbReference>
<evidence type="ECO:0000313" key="2">
    <source>
        <dbReference type="EMBL" id="MBC5996693.1"/>
    </source>
</evidence>
<accession>A0ABR7JP70</accession>
<organism evidence="2 3">
    <name type="scientific">Romboutsia faecis</name>
    <dbReference type="NCBI Taxonomy" id="2764597"/>
    <lineage>
        <taxon>Bacteria</taxon>
        <taxon>Bacillati</taxon>
        <taxon>Bacillota</taxon>
        <taxon>Clostridia</taxon>
        <taxon>Peptostreptococcales</taxon>
        <taxon>Peptostreptococcaceae</taxon>
        <taxon>Romboutsia</taxon>
    </lineage>
</organism>
<name>A0ABR7JP70_9FIRM</name>
<sequence length="107" mass="11332">MKVTLPQTAIDTLNKIISENNDKPSSIRIYFAGFGCSGPSFGLALDEQNSSDVTFDTDGLHFIMDQAEFAQYGDVTIEDTGYGFRIIVENMPEGGGGCGGGCSGCDC</sequence>
<dbReference type="Pfam" id="PF01521">
    <property type="entry name" value="Fe-S_biosyn"/>
    <property type="match status" value="1"/>
</dbReference>
<evidence type="ECO:0000313" key="3">
    <source>
        <dbReference type="Proteomes" id="UP000609849"/>
    </source>
</evidence>
<evidence type="ECO:0000259" key="1">
    <source>
        <dbReference type="Pfam" id="PF01521"/>
    </source>
</evidence>
<reference evidence="2 3" key="1">
    <citation type="submission" date="2020-08" db="EMBL/GenBank/DDBJ databases">
        <authorList>
            <person name="Liu C."/>
            <person name="Sun Q."/>
        </authorList>
    </citation>
    <scope>NUCLEOTIDE SEQUENCE [LARGE SCALE GENOMIC DNA]</scope>
    <source>
        <strain evidence="2 3">NSJ-18</strain>
    </source>
</reference>
<keyword evidence="3" id="KW-1185">Reference proteome</keyword>
<dbReference type="InterPro" id="IPR035903">
    <property type="entry name" value="HesB-like_dom_sf"/>
</dbReference>
<dbReference type="Gene3D" id="2.60.300.12">
    <property type="entry name" value="HesB-like domain"/>
    <property type="match status" value="1"/>
</dbReference>
<dbReference type="Proteomes" id="UP000609849">
    <property type="component" value="Unassembled WGS sequence"/>
</dbReference>
<dbReference type="RefSeq" id="WP_153926233.1">
    <property type="nucleotide sequence ID" value="NZ_JACRWE010000003.1"/>
</dbReference>
<gene>
    <name evidence="2" type="ORF">H8923_07965</name>
</gene>
<comment type="caution">
    <text evidence="2">The sequence shown here is derived from an EMBL/GenBank/DDBJ whole genome shotgun (WGS) entry which is preliminary data.</text>
</comment>
<dbReference type="EMBL" id="JACRWE010000003">
    <property type="protein sequence ID" value="MBC5996693.1"/>
    <property type="molecule type" value="Genomic_DNA"/>
</dbReference>